<protein>
    <submittedName>
        <fullName evidence="2">Uncharacterized protein</fullName>
    </submittedName>
</protein>
<organism evidence="2 3">
    <name type="scientific">Crossiella cryophila</name>
    <dbReference type="NCBI Taxonomy" id="43355"/>
    <lineage>
        <taxon>Bacteria</taxon>
        <taxon>Bacillati</taxon>
        <taxon>Actinomycetota</taxon>
        <taxon>Actinomycetes</taxon>
        <taxon>Pseudonocardiales</taxon>
        <taxon>Pseudonocardiaceae</taxon>
        <taxon>Crossiella</taxon>
    </lineage>
</organism>
<reference evidence="2 3" key="1">
    <citation type="submission" date="2020-08" db="EMBL/GenBank/DDBJ databases">
        <title>Sequencing the genomes of 1000 actinobacteria strains.</title>
        <authorList>
            <person name="Klenk H.-P."/>
        </authorList>
    </citation>
    <scope>NUCLEOTIDE SEQUENCE [LARGE SCALE GENOMIC DNA]</scope>
    <source>
        <strain evidence="2 3">DSM 44230</strain>
    </source>
</reference>
<proteinExistence type="predicted"/>
<dbReference type="EMBL" id="JACHMH010000001">
    <property type="protein sequence ID" value="MBB4677244.1"/>
    <property type="molecule type" value="Genomic_DNA"/>
</dbReference>
<comment type="caution">
    <text evidence="2">The sequence shown here is derived from an EMBL/GenBank/DDBJ whole genome shotgun (WGS) entry which is preliminary data.</text>
</comment>
<feature type="transmembrane region" description="Helical" evidence="1">
    <location>
        <begin position="47"/>
        <end position="68"/>
    </location>
</feature>
<name>A0A7W7FVW9_9PSEU</name>
<gene>
    <name evidence="2" type="ORF">HNR67_003362</name>
</gene>
<accession>A0A7W7FVW9</accession>
<keyword evidence="1" id="KW-0812">Transmembrane</keyword>
<evidence type="ECO:0000256" key="1">
    <source>
        <dbReference type="SAM" id="Phobius"/>
    </source>
</evidence>
<dbReference type="RefSeq" id="WP_185003203.1">
    <property type="nucleotide sequence ID" value="NZ_BAAAUI010000050.1"/>
</dbReference>
<keyword evidence="1" id="KW-1133">Transmembrane helix</keyword>
<evidence type="ECO:0000313" key="2">
    <source>
        <dbReference type="EMBL" id="MBB4677244.1"/>
    </source>
</evidence>
<dbReference type="AlphaFoldDB" id="A0A7W7FVW9"/>
<keyword evidence="3" id="KW-1185">Reference proteome</keyword>
<sequence>MQHNQVSRAAPGQRGSGRYLVCREVLGRPDVLASGKGLKMSPELRDVIVAAGFIVGFVVLGLIAWWTVRFRPGGPAAGVYSGRGLLAHATEFRFPLWPNDSAEDRPDLAVLVVHCGDDDIDGLCWAVRYDDASFDRVGHGLWEKAVPKWTPELDRRFRFSRGEAIQIATTVVAPLVRGYWEDRLASAASEDAADLA</sequence>
<dbReference type="Proteomes" id="UP000533598">
    <property type="component" value="Unassembled WGS sequence"/>
</dbReference>
<keyword evidence="1" id="KW-0472">Membrane</keyword>
<evidence type="ECO:0000313" key="3">
    <source>
        <dbReference type="Proteomes" id="UP000533598"/>
    </source>
</evidence>